<evidence type="ECO:0000313" key="1">
    <source>
        <dbReference type="EMBL" id="PKU88482.1"/>
    </source>
</evidence>
<dbReference type="Proteomes" id="UP000233730">
    <property type="component" value="Unassembled WGS sequence"/>
</dbReference>
<dbReference type="AlphaFoldDB" id="A0A2N3QED8"/>
<dbReference type="RefSeq" id="WP_101430315.1">
    <property type="nucleotide sequence ID" value="NZ_PCGZ01000011.1"/>
</dbReference>
<protein>
    <recommendedName>
        <fullName evidence="3">XRE family transcriptional regulator</fullName>
    </recommendedName>
</protein>
<proteinExistence type="predicted"/>
<dbReference type="EMBL" id="PCGZ01000011">
    <property type="protein sequence ID" value="PKU88482.1"/>
    <property type="molecule type" value="Genomic_DNA"/>
</dbReference>
<organism evidence="1 2">
    <name type="scientific">Bifidobacterium pseudolongum subsp. globosum</name>
    <dbReference type="NCBI Taxonomy" id="1690"/>
    <lineage>
        <taxon>Bacteria</taxon>
        <taxon>Bacillati</taxon>
        <taxon>Actinomycetota</taxon>
        <taxon>Actinomycetes</taxon>
        <taxon>Bifidobacteriales</taxon>
        <taxon>Bifidobacteriaceae</taxon>
        <taxon>Bifidobacterium</taxon>
    </lineage>
</organism>
<comment type="caution">
    <text evidence="1">The sequence shown here is derived from an EMBL/GenBank/DDBJ whole genome shotgun (WGS) entry which is preliminary data.</text>
</comment>
<name>A0A2N3QED8_9BIFI</name>
<reference evidence="1 2" key="1">
    <citation type="submission" date="2017-10" db="EMBL/GenBank/DDBJ databases">
        <title>Bifidobacterium genomics.</title>
        <authorList>
            <person name="Lugli G.A."/>
            <person name="Milani C."/>
            <person name="Mancabelli L."/>
        </authorList>
    </citation>
    <scope>NUCLEOTIDE SEQUENCE [LARGE SCALE GENOMIC DNA]</scope>
    <source>
        <strain evidence="1 2">1524B</strain>
    </source>
</reference>
<sequence length="102" mass="11594">MHTTLDLSQYDDVTAYDDAPRNPKIHVDYLPTPSAVARPMREVINNRHLSMEQLAADAHVDVHAVRSLYDRGLASLRDTRRVFEVLGIHVHAYPVEMVTMSL</sequence>
<gene>
    <name evidence="1" type="ORF">CQR46_1583</name>
</gene>
<evidence type="ECO:0008006" key="3">
    <source>
        <dbReference type="Google" id="ProtNLM"/>
    </source>
</evidence>
<evidence type="ECO:0000313" key="2">
    <source>
        <dbReference type="Proteomes" id="UP000233730"/>
    </source>
</evidence>
<accession>A0A2N3QED8</accession>